<keyword evidence="1" id="KW-0812">Transmembrane</keyword>
<accession>A0ABV6ICX1</accession>
<dbReference type="EMBL" id="JBHLXJ010000008">
    <property type="protein sequence ID" value="MFC0349670.1"/>
    <property type="molecule type" value="Genomic_DNA"/>
</dbReference>
<feature type="transmembrane region" description="Helical" evidence="1">
    <location>
        <begin position="47"/>
        <end position="68"/>
    </location>
</feature>
<keyword evidence="1" id="KW-1133">Transmembrane helix</keyword>
<evidence type="ECO:0000256" key="1">
    <source>
        <dbReference type="SAM" id="Phobius"/>
    </source>
</evidence>
<comment type="caution">
    <text evidence="2">The sequence shown here is derived from an EMBL/GenBank/DDBJ whole genome shotgun (WGS) entry which is preliminary data.</text>
</comment>
<dbReference type="Proteomes" id="UP001589844">
    <property type="component" value="Unassembled WGS sequence"/>
</dbReference>
<sequence length="76" mass="8546">MENSIIFLCLAAVWCAYWCAVLSACMAGYDKWWEPFVVAAVFPIYTILKFVLITTIGLMMVIGAVYLIQSLLSVFI</sequence>
<name>A0ABV6ICX1_9BURK</name>
<gene>
    <name evidence="2" type="ORF">ACFFJH_07610</name>
</gene>
<evidence type="ECO:0000313" key="3">
    <source>
        <dbReference type="Proteomes" id="UP001589844"/>
    </source>
</evidence>
<reference evidence="2 3" key="1">
    <citation type="submission" date="2024-09" db="EMBL/GenBank/DDBJ databases">
        <authorList>
            <person name="Sun Q."/>
            <person name="Mori K."/>
        </authorList>
    </citation>
    <scope>NUCLEOTIDE SEQUENCE [LARGE SCALE GENOMIC DNA]</scope>
    <source>
        <strain evidence="2 3">CCM 8677</strain>
    </source>
</reference>
<dbReference type="RefSeq" id="WP_390211420.1">
    <property type="nucleotide sequence ID" value="NZ_JBHLXJ010000008.1"/>
</dbReference>
<keyword evidence="3" id="KW-1185">Reference proteome</keyword>
<proteinExistence type="predicted"/>
<organism evidence="2 3">
    <name type="scientific">Undibacterium danionis</name>
    <dbReference type="NCBI Taxonomy" id="1812100"/>
    <lineage>
        <taxon>Bacteria</taxon>
        <taxon>Pseudomonadati</taxon>
        <taxon>Pseudomonadota</taxon>
        <taxon>Betaproteobacteria</taxon>
        <taxon>Burkholderiales</taxon>
        <taxon>Oxalobacteraceae</taxon>
        <taxon>Undibacterium</taxon>
    </lineage>
</organism>
<keyword evidence="1" id="KW-0472">Membrane</keyword>
<protein>
    <submittedName>
        <fullName evidence="2">Uncharacterized protein</fullName>
    </submittedName>
</protein>
<evidence type="ECO:0000313" key="2">
    <source>
        <dbReference type="EMBL" id="MFC0349670.1"/>
    </source>
</evidence>